<keyword evidence="7 16" id="KW-0418">Kinase</keyword>
<evidence type="ECO:0000256" key="5">
    <source>
        <dbReference type="ARBA" id="ARBA00022679"/>
    </source>
</evidence>
<keyword evidence="6 11" id="KW-0812">Transmembrane</keyword>
<evidence type="ECO:0000256" key="8">
    <source>
        <dbReference type="ARBA" id="ARBA00022989"/>
    </source>
</evidence>
<dbReference type="SUPFAM" id="SSF55874">
    <property type="entry name" value="ATPase domain of HSP90 chaperone/DNA topoisomerase II/histidine kinase"/>
    <property type="match status" value="1"/>
</dbReference>
<feature type="coiled-coil region" evidence="10">
    <location>
        <begin position="540"/>
        <end position="577"/>
    </location>
</feature>
<evidence type="ECO:0000259" key="15">
    <source>
        <dbReference type="PROSITE" id="PS50839"/>
    </source>
</evidence>
<dbReference type="InterPro" id="IPR000014">
    <property type="entry name" value="PAS"/>
</dbReference>
<dbReference type="Proteomes" id="UP000193307">
    <property type="component" value="Unassembled WGS sequence"/>
</dbReference>
<dbReference type="SUPFAM" id="SSF47384">
    <property type="entry name" value="Homodimeric domain of signal transducing histidine kinase"/>
    <property type="match status" value="1"/>
</dbReference>
<dbReference type="InterPro" id="IPR013767">
    <property type="entry name" value="PAS_fold"/>
</dbReference>
<evidence type="ECO:0000313" key="17">
    <source>
        <dbReference type="Proteomes" id="UP000193307"/>
    </source>
</evidence>
<dbReference type="InterPro" id="IPR000700">
    <property type="entry name" value="PAS-assoc_C"/>
</dbReference>
<comment type="subcellular location">
    <subcellularLocation>
        <location evidence="2">Membrane</location>
    </subcellularLocation>
</comment>
<feature type="transmembrane region" description="Helical" evidence="11">
    <location>
        <begin position="12"/>
        <end position="33"/>
    </location>
</feature>
<evidence type="ECO:0000259" key="14">
    <source>
        <dbReference type="PROSITE" id="PS50113"/>
    </source>
</evidence>
<evidence type="ECO:0000256" key="11">
    <source>
        <dbReference type="SAM" id="Phobius"/>
    </source>
</evidence>
<dbReference type="Pfam" id="PF12860">
    <property type="entry name" value="PAS_7"/>
    <property type="match status" value="1"/>
</dbReference>
<evidence type="ECO:0000256" key="4">
    <source>
        <dbReference type="ARBA" id="ARBA00022553"/>
    </source>
</evidence>
<feature type="domain" description="Histidine kinase" evidence="12">
    <location>
        <begin position="706"/>
        <end position="947"/>
    </location>
</feature>
<dbReference type="Pfam" id="PF00989">
    <property type="entry name" value="PAS"/>
    <property type="match status" value="1"/>
</dbReference>
<dbReference type="InterPro" id="IPR003661">
    <property type="entry name" value="HisK_dim/P_dom"/>
</dbReference>
<dbReference type="FunFam" id="3.30.565.10:FF:000006">
    <property type="entry name" value="Sensor histidine kinase WalK"/>
    <property type="match status" value="1"/>
</dbReference>
<dbReference type="Pfam" id="PF02518">
    <property type="entry name" value="HATPase_c"/>
    <property type="match status" value="1"/>
</dbReference>
<accession>A0A1Y5RJN9</accession>
<dbReference type="Pfam" id="PF13188">
    <property type="entry name" value="PAS_8"/>
    <property type="match status" value="1"/>
</dbReference>
<dbReference type="Gene3D" id="3.30.450.350">
    <property type="entry name" value="CHASE domain"/>
    <property type="match status" value="1"/>
</dbReference>
<evidence type="ECO:0000259" key="13">
    <source>
        <dbReference type="PROSITE" id="PS50112"/>
    </source>
</evidence>
<dbReference type="PROSITE" id="PS50113">
    <property type="entry name" value="PAC"/>
    <property type="match status" value="1"/>
</dbReference>
<dbReference type="EC" id="2.7.13.3" evidence="3"/>
<dbReference type="OrthoDB" id="9801651at2"/>
<dbReference type="SMART" id="SM01079">
    <property type="entry name" value="CHASE"/>
    <property type="match status" value="1"/>
</dbReference>
<keyword evidence="17" id="KW-1185">Reference proteome</keyword>
<dbReference type="InterPro" id="IPR003594">
    <property type="entry name" value="HATPase_dom"/>
</dbReference>
<feature type="domain" description="PAS" evidence="13">
    <location>
        <begin position="567"/>
        <end position="640"/>
    </location>
</feature>
<evidence type="ECO:0000259" key="12">
    <source>
        <dbReference type="PROSITE" id="PS50109"/>
    </source>
</evidence>
<gene>
    <name evidence="16" type="primary">rcsC_1</name>
    <name evidence="16" type="ORF">PAM7971_00337</name>
</gene>
<dbReference type="GO" id="GO:0000155">
    <property type="term" value="F:phosphorelay sensor kinase activity"/>
    <property type="evidence" value="ECO:0007669"/>
    <property type="project" value="InterPro"/>
</dbReference>
<keyword evidence="4" id="KW-0597">Phosphoprotein</keyword>
<feature type="domain" description="PAC" evidence="14">
    <location>
        <begin position="643"/>
        <end position="695"/>
    </location>
</feature>
<dbReference type="PANTHER" id="PTHR43047">
    <property type="entry name" value="TWO-COMPONENT HISTIDINE PROTEIN KINASE"/>
    <property type="match status" value="1"/>
</dbReference>
<dbReference type="SMART" id="SM00387">
    <property type="entry name" value="HATPase_c"/>
    <property type="match status" value="1"/>
</dbReference>
<evidence type="ECO:0000256" key="6">
    <source>
        <dbReference type="ARBA" id="ARBA00022692"/>
    </source>
</evidence>
<evidence type="ECO:0000256" key="3">
    <source>
        <dbReference type="ARBA" id="ARBA00012438"/>
    </source>
</evidence>
<feature type="domain" description="CHASE" evidence="15">
    <location>
        <begin position="113"/>
        <end position="251"/>
    </location>
</feature>
<dbReference type="NCBIfam" id="TIGR00229">
    <property type="entry name" value="sensory_box"/>
    <property type="match status" value="1"/>
</dbReference>
<dbReference type="Gene3D" id="3.30.565.10">
    <property type="entry name" value="Histidine kinase-like ATPase, C-terminal domain"/>
    <property type="match status" value="1"/>
</dbReference>
<keyword evidence="9 11" id="KW-0472">Membrane</keyword>
<dbReference type="PROSITE" id="PS50839">
    <property type="entry name" value="CHASE"/>
    <property type="match status" value="1"/>
</dbReference>
<dbReference type="InterPro" id="IPR036097">
    <property type="entry name" value="HisK_dim/P_sf"/>
</dbReference>
<comment type="catalytic activity">
    <reaction evidence="1">
        <text>ATP + protein L-histidine = ADP + protein N-phospho-L-histidine.</text>
        <dbReference type="EC" id="2.7.13.3"/>
    </reaction>
</comment>
<dbReference type="InterPro" id="IPR006189">
    <property type="entry name" value="CHASE_dom"/>
</dbReference>
<evidence type="ECO:0000313" key="16">
    <source>
        <dbReference type="EMBL" id="SLN16334.1"/>
    </source>
</evidence>
<evidence type="ECO:0000256" key="9">
    <source>
        <dbReference type="ARBA" id="ARBA00023136"/>
    </source>
</evidence>
<evidence type="ECO:0000256" key="1">
    <source>
        <dbReference type="ARBA" id="ARBA00000085"/>
    </source>
</evidence>
<name>A0A1Y5RJN9_9RHOB</name>
<dbReference type="PANTHER" id="PTHR43047:SF72">
    <property type="entry name" value="OSMOSENSING HISTIDINE PROTEIN KINASE SLN1"/>
    <property type="match status" value="1"/>
</dbReference>
<dbReference type="InterPro" id="IPR035965">
    <property type="entry name" value="PAS-like_dom_sf"/>
</dbReference>
<organism evidence="16 17">
    <name type="scientific">Pacificibacter marinus</name>
    <dbReference type="NCBI Taxonomy" id="658057"/>
    <lineage>
        <taxon>Bacteria</taxon>
        <taxon>Pseudomonadati</taxon>
        <taxon>Pseudomonadota</taxon>
        <taxon>Alphaproteobacteria</taxon>
        <taxon>Rhodobacterales</taxon>
        <taxon>Roseobacteraceae</taxon>
        <taxon>Pacificibacter</taxon>
    </lineage>
</organism>
<dbReference type="AlphaFoldDB" id="A0A1Y5RJN9"/>
<dbReference type="GO" id="GO:0009927">
    <property type="term" value="F:histidine phosphotransfer kinase activity"/>
    <property type="evidence" value="ECO:0007669"/>
    <property type="project" value="TreeGrafter"/>
</dbReference>
<dbReference type="PROSITE" id="PS50109">
    <property type="entry name" value="HIS_KIN"/>
    <property type="match status" value="1"/>
</dbReference>
<dbReference type="PRINTS" id="PR00344">
    <property type="entry name" value="BCTRLSENSOR"/>
</dbReference>
<dbReference type="SUPFAM" id="SSF55785">
    <property type="entry name" value="PYP-like sensor domain (PAS domain)"/>
    <property type="match status" value="2"/>
</dbReference>
<protein>
    <recommendedName>
        <fullName evidence="3">histidine kinase</fullName>
        <ecNumber evidence="3">2.7.13.3</ecNumber>
    </recommendedName>
</protein>
<dbReference type="SMART" id="SM00388">
    <property type="entry name" value="HisKA"/>
    <property type="match status" value="1"/>
</dbReference>
<dbReference type="GO" id="GO:0005886">
    <property type="term" value="C:plasma membrane"/>
    <property type="evidence" value="ECO:0007669"/>
    <property type="project" value="TreeGrafter"/>
</dbReference>
<feature type="transmembrane region" description="Helical" evidence="11">
    <location>
        <begin position="266"/>
        <end position="286"/>
    </location>
</feature>
<dbReference type="RefSeq" id="WP_085847244.1">
    <property type="nucleotide sequence ID" value="NZ_FNZV01000001.1"/>
</dbReference>
<dbReference type="PROSITE" id="PS50112">
    <property type="entry name" value="PAS"/>
    <property type="match status" value="1"/>
</dbReference>
<dbReference type="STRING" id="658057.SAMN04488032_101313"/>
<dbReference type="Pfam" id="PF03924">
    <property type="entry name" value="CHASE"/>
    <property type="match status" value="1"/>
</dbReference>
<dbReference type="Gene3D" id="3.30.450.20">
    <property type="entry name" value="PAS domain"/>
    <property type="match status" value="2"/>
</dbReference>
<dbReference type="Pfam" id="PF00512">
    <property type="entry name" value="HisKA"/>
    <property type="match status" value="1"/>
</dbReference>
<keyword evidence="10" id="KW-0175">Coiled coil</keyword>
<dbReference type="EMBL" id="FWFW01000001">
    <property type="protein sequence ID" value="SLN16334.1"/>
    <property type="molecule type" value="Genomic_DNA"/>
</dbReference>
<keyword evidence="5 16" id="KW-0808">Transferase</keyword>
<dbReference type="CDD" id="cd00082">
    <property type="entry name" value="HisKA"/>
    <property type="match status" value="1"/>
</dbReference>
<evidence type="ECO:0000256" key="7">
    <source>
        <dbReference type="ARBA" id="ARBA00022777"/>
    </source>
</evidence>
<dbReference type="InterPro" id="IPR036890">
    <property type="entry name" value="HATPase_C_sf"/>
</dbReference>
<sequence>MPDTNSVKSINILIEGATYAAIIIVCLVMDLTLEHSAQIQAAEEQTNALYRTQSTIATRIQQSMNNKLLLARGLSGAISLSPDITSDEFETLCALIKVEDTSVVNMALIQENVITHVYPFTSNANILGSDLGQDPDKLAIFQEIEKSRKTVIEGPSMLLQGYTGFIIREPIREVGLDQGQGDLLGVASIVFSAAAFFEEIHLNEFTDQFDIAVKSHNVLDQTEIAYGEASVFDRTEDTYSMMLPSATWTLAVAPNTPSRVASDKMALIRFSTFFAALGALLIARYLHMLRNRSWRTAMQLRSAMNTAPSAFVLFDAEDRLELCNRRYITLHGDAGDAIVKGATLESILRAGLAQGLYLDAIGNEEAWLEHHLKRDTTINSNGTTMALSDGSWVQLLEQKNYDGGRIAIMNDITAPLLSRKRAEVAEQRLNDAIDALPVAFWLFDKNDALVMFNTAAGEMLNGMQRKLTIGRSLKSLVGRRLKIADEVRLSGKVETDFDRLADALHAGTSDLEVCYEKNRWFKYYTRRTSEDGLVMFRVEITDLRHNQLRLEASNEELRAAMRKRDAAESRLQNVADLSSEWFWEQDAEMRITYISEGFQRTMGLDPSKYIGRFRKELITYDDDAPSDNQSKLFKKMLRHEPFRDFIYSFRFTPDKESWIRISGKPLFDESCNFTGYIGTAEDVTRFYAALREAEQADDAKTQFLNVISHELRTPLSAVLGFNSFVENFQKLPSYTRLKTALDAGDAEETKVAFEAFGKDIRQFSGRIQAAGIQLKSLIDDMLDLARIEANTTRVTLDRVDSKSVVQSVVEQMHTLADEKSLTITQDLVDVPVMADETRFRQILTNILGNAFKFTDAGTVAISSYIANRMVVFEVQDSGIGISEERVGIVFDRFAQAAMGTGINRKNPGVGLGLAICKDLAALQNGWIKVESELNKGTKMIFALPCWSEES</sequence>
<dbReference type="SMART" id="SM00091">
    <property type="entry name" value="PAS"/>
    <property type="match status" value="3"/>
</dbReference>
<evidence type="ECO:0000256" key="10">
    <source>
        <dbReference type="SAM" id="Coils"/>
    </source>
</evidence>
<proteinExistence type="predicted"/>
<evidence type="ECO:0000256" key="2">
    <source>
        <dbReference type="ARBA" id="ARBA00004370"/>
    </source>
</evidence>
<dbReference type="InterPro" id="IPR005467">
    <property type="entry name" value="His_kinase_dom"/>
</dbReference>
<dbReference type="InterPro" id="IPR004358">
    <property type="entry name" value="Sig_transdc_His_kin-like_C"/>
</dbReference>
<dbReference type="Gene3D" id="1.10.287.130">
    <property type="match status" value="1"/>
</dbReference>
<reference evidence="16 17" key="1">
    <citation type="submission" date="2017-03" db="EMBL/GenBank/DDBJ databases">
        <authorList>
            <person name="Afonso C.L."/>
            <person name="Miller P.J."/>
            <person name="Scott M.A."/>
            <person name="Spackman E."/>
            <person name="Goraichik I."/>
            <person name="Dimitrov K.M."/>
            <person name="Suarez D.L."/>
            <person name="Swayne D.E."/>
        </authorList>
    </citation>
    <scope>NUCLEOTIDE SEQUENCE [LARGE SCALE GENOMIC DNA]</scope>
    <source>
        <strain evidence="16 17">CECT 7971</strain>
    </source>
</reference>
<keyword evidence="8 11" id="KW-1133">Transmembrane helix</keyword>
<dbReference type="InterPro" id="IPR042240">
    <property type="entry name" value="CHASE_sf"/>
</dbReference>
<dbReference type="CDD" id="cd00130">
    <property type="entry name" value="PAS"/>
    <property type="match status" value="1"/>
</dbReference>